<feature type="domain" description="N-acetyltransferase" evidence="1">
    <location>
        <begin position="1"/>
        <end position="92"/>
    </location>
</feature>
<dbReference type="CDD" id="cd04301">
    <property type="entry name" value="NAT_SF"/>
    <property type="match status" value="1"/>
</dbReference>
<dbReference type="InterPro" id="IPR000182">
    <property type="entry name" value="GNAT_dom"/>
</dbReference>
<dbReference type="SUPFAM" id="SSF55729">
    <property type="entry name" value="Acyl-CoA N-acyltransferases (Nat)"/>
    <property type="match status" value="1"/>
</dbReference>
<dbReference type="PATRIC" id="fig|889306.3.peg.3034"/>
<dbReference type="OrthoDB" id="2594246at2"/>
<comment type="caution">
    <text evidence="2">The sequence shown here is derived from an EMBL/GenBank/DDBJ whole genome shotgun (WGS) entry which is preliminary data.</text>
</comment>
<dbReference type="STRING" id="889306.KP78_30230"/>
<organism evidence="2 3">
    <name type="scientific">Jeotgalibacillus soli</name>
    <dbReference type="NCBI Taxonomy" id="889306"/>
    <lineage>
        <taxon>Bacteria</taxon>
        <taxon>Bacillati</taxon>
        <taxon>Bacillota</taxon>
        <taxon>Bacilli</taxon>
        <taxon>Bacillales</taxon>
        <taxon>Caryophanaceae</taxon>
        <taxon>Jeotgalibacillus</taxon>
    </lineage>
</organism>
<dbReference type="Proteomes" id="UP000031938">
    <property type="component" value="Unassembled WGS sequence"/>
</dbReference>
<evidence type="ECO:0000313" key="3">
    <source>
        <dbReference type="Proteomes" id="UP000031938"/>
    </source>
</evidence>
<evidence type="ECO:0000259" key="1">
    <source>
        <dbReference type="PROSITE" id="PS51186"/>
    </source>
</evidence>
<dbReference type="Pfam" id="PF00583">
    <property type="entry name" value="Acetyltransf_1"/>
    <property type="match status" value="1"/>
</dbReference>
<accession>A0A0C2RUS2</accession>
<gene>
    <name evidence="2" type="ORF">KP78_30230</name>
</gene>
<reference evidence="2 3" key="1">
    <citation type="submission" date="2015-01" db="EMBL/GenBank/DDBJ databases">
        <title>Genome sequencing of Jeotgalibacillus soli.</title>
        <authorList>
            <person name="Goh K.M."/>
            <person name="Chan K.-G."/>
            <person name="Yaakop A.S."/>
            <person name="Ee R."/>
            <person name="Gan H.M."/>
            <person name="Chan C.S."/>
        </authorList>
    </citation>
    <scope>NUCLEOTIDE SEQUENCE [LARGE SCALE GENOMIC DNA]</scope>
    <source>
        <strain evidence="2 3">P9</strain>
    </source>
</reference>
<protein>
    <recommendedName>
        <fullName evidence="1">N-acetyltransferase domain-containing protein</fullName>
    </recommendedName>
</protein>
<dbReference type="Gene3D" id="3.40.630.30">
    <property type="match status" value="1"/>
</dbReference>
<dbReference type="AlphaFoldDB" id="A0A0C2RUS2"/>
<evidence type="ECO:0000313" key="2">
    <source>
        <dbReference type="EMBL" id="KIL45479.1"/>
    </source>
</evidence>
<sequence length="92" mass="10733">MVRFHLNENGIYFYRLSVIPEEQGKGIAKQMLKSLEEYANQIEKPTILCKVRMTAPKNIQLYRSIGYSIYDEEIVHKPNGINIKVVSMMKQL</sequence>
<name>A0A0C2RUS2_9BACL</name>
<dbReference type="InterPro" id="IPR016181">
    <property type="entry name" value="Acyl_CoA_acyltransferase"/>
</dbReference>
<dbReference type="PROSITE" id="PS51186">
    <property type="entry name" value="GNAT"/>
    <property type="match status" value="1"/>
</dbReference>
<proteinExistence type="predicted"/>
<dbReference type="EMBL" id="JXRP01000018">
    <property type="protein sequence ID" value="KIL45479.1"/>
    <property type="molecule type" value="Genomic_DNA"/>
</dbReference>
<keyword evidence="3" id="KW-1185">Reference proteome</keyword>
<dbReference type="GO" id="GO:0016747">
    <property type="term" value="F:acyltransferase activity, transferring groups other than amino-acyl groups"/>
    <property type="evidence" value="ECO:0007669"/>
    <property type="project" value="InterPro"/>
</dbReference>